<keyword evidence="1" id="KW-0472">Membrane</keyword>
<feature type="transmembrane region" description="Helical" evidence="1">
    <location>
        <begin position="34"/>
        <end position="56"/>
    </location>
</feature>
<name>A0A1G1YXE5_9BACT</name>
<gene>
    <name evidence="2" type="ORF">A2Y84_02175</name>
</gene>
<accession>A0A1G1YXE5</accession>
<dbReference type="AlphaFoldDB" id="A0A1G1YXE5"/>
<evidence type="ECO:0008006" key="4">
    <source>
        <dbReference type="Google" id="ProtNLM"/>
    </source>
</evidence>
<comment type="caution">
    <text evidence="2">The sequence shown here is derived from an EMBL/GenBank/DDBJ whole genome shotgun (WGS) entry which is preliminary data.</text>
</comment>
<evidence type="ECO:0000313" key="2">
    <source>
        <dbReference type="EMBL" id="OGY57018.1"/>
    </source>
</evidence>
<evidence type="ECO:0000313" key="3">
    <source>
        <dbReference type="Proteomes" id="UP000177062"/>
    </source>
</evidence>
<evidence type="ECO:0000256" key="1">
    <source>
        <dbReference type="SAM" id="Phobius"/>
    </source>
</evidence>
<proteinExistence type="predicted"/>
<dbReference type="Pfam" id="PF09997">
    <property type="entry name" value="DUF2238"/>
    <property type="match status" value="1"/>
</dbReference>
<reference evidence="2 3" key="1">
    <citation type="journal article" date="2016" name="Nat. Commun.">
        <title>Thousands of microbial genomes shed light on interconnected biogeochemical processes in an aquifer system.</title>
        <authorList>
            <person name="Anantharaman K."/>
            <person name="Brown C.T."/>
            <person name="Hug L.A."/>
            <person name="Sharon I."/>
            <person name="Castelle C.J."/>
            <person name="Probst A.J."/>
            <person name="Thomas B.C."/>
            <person name="Singh A."/>
            <person name="Wilkins M.J."/>
            <person name="Karaoz U."/>
            <person name="Brodie E.L."/>
            <person name="Williams K.H."/>
            <person name="Hubbard S.S."/>
            <person name="Banfield J.F."/>
        </authorList>
    </citation>
    <scope>NUCLEOTIDE SEQUENCE [LARGE SCALE GENOMIC DNA]</scope>
</reference>
<dbReference type="EMBL" id="MHIT01000011">
    <property type="protein sequence ID" value="OGY57018.1"/>
    <property type="molecule type" value="Genomic_DNA"/>
</dbReference>
<keyword evidence="1" id="KW-1133">Transmembrane helix</keyword>
<keyword evidence="1" id="KW-0812">Transmembrane</keyword>
<feature type="transmembrane region" description="Helical" evidence="1">
    <location>
        <begin position="68"/>
        <end position="87"/>
    </location>
</feature>
<organism evidence="2 3">
    <name type="scientific">Candidatus Colwellbacteria bacterium RBG_13_48_8</name>
    <dbReference type="NCBI Taxonomy" id="1797685"/>
    <lineage>
        <taxon>Bacteria</taxon>
        <taxon>Candidatus Colwelliibacteriota</taxon>
    </lineage>
</organism>
<dbReference type="Proteomes" id="UP000177062">
    <property type="component" value="Unassembled WGS sequence"/>
</dbReference>
<feature type="transmembrane region" description="Helical" evidence="1">
    <location>
        <begin position="119"/>
        <end position="137"/>
    </location>
</feature>
<sequence length="139" mass="16339">MTRLILKRNLTLSVFSFFALHSLAYTHDWYRSLAWIDIPVHFLAGILTAAVFYWFFQMFPSHFDPARNFVITLILVLGWAALVGVAWEFTEFIYDWLVITYVFPWQPLQFGLKDTIGDLLFDLLGALTLAVFVRLRYHK</sequence>
<protein>
    <recommendedName>
        <fullName evidence="4">VanZ-like domain-containing protein</fullName>
    </recommendedName>
</protein>
<dbReference type="InterPro" id="IPR014509">
    <property type="entry name" value="YjdF-like"/>
</dbReference>